<dbReference type="InParanoid" id="A0A090N3D9"/>
<dbReference type="KEGG" id="ota:OT_ostta05g02010"/>
<reference evidence="1 2" key="2">
    <citation type="journal article" date="2014" name="BMC Genomics">
        <title>An improved genome of the model marine alga Ostreococcus tauri unfolds by assessing Illumina de novo assemblies.</title>
        <authorList>
            <person name="Blanc-Mathieu R."/>
            <person name="Verhelst B."/>
            <person name="Derelle E."/>
            <person name="Rombauts S."/>
            <person name="Bouget F.Y."/>
            <person name="Carre I."/>
            <person name="Chateau A."/>
            <person name="Eyre-Walker A."/>
            <person name="Grimsley N."/>
            <person name="Moreau H."/>
            <person name="Piegu B."/>
            <person name="Rivals E."/>
            <person name="Schackwitz W."/>
            <person name="Van de Peer Y."/>
            <person name="Piganeau G."/>
        </authorList>
    </citation>
    <scope>NUCLEOTIDE SEQUENCE [LARGE SCALE GENOMIC DNA]</scope>
    <source>
        <strain evidence="2">OTTH 0595 / CCAP 157/2 / RCC745</strain>
    </source>
</reference>
<dbReference type="OrthoDB" id="10621811at2759"/>
<dbReference type="Proteomes" id="UP000009170">
    <property type="component" value="Unassembled WGS sequence"/>
</dbReference>
<dbReference type="RefSeq" id="XP_003079299.2">
    <property type="nucleotide sequence ID" value="XM_003079251.2"/>
</dbReference>
<dbReference type="EMBL" id="CAID01000005">
    <property type="protein sequence ID" value="CEF97948.1"/>
    <property type="molecule type" value="Genomic_DNA"/>
</dbReference>
<protein>
    <submittedName>
        <fullName evidence="1">Unnamed product</fullName>
    </submittedName>
</protein>
<dbReference type="GeneID" id="9835098"/>
<keyword evidence="2" id="KW-1185">Reference proteome</keyword>
<sequence length="489" mass="53507">MAARARPAVTARDVLDAVTTRRARADASLKNVNGALTLECEVGALAGARARVDPNEAVGRASACAMTLMHECASAEEAASAHGAALGAMALARETLGRRATRAAAARAGASRRASACARTMASMLANVGDAIRSPLSGTVFGRYLAGDVKRATEFAEALLEAHGDAKDPRVPMFEGASDENDGDGMTVETYLALMAVPCGPVNREWGGAQPVLVARFFAAILALFMRAWFDETSNKMSTRPTQRDIRNARHILFNINYVLSEYYLAIDDEHTEADWASFAHALRPTWEFLHVLALDDNIDDYFDESIVGKFTFHQVIKLFVSLNYDVMVRYNTLEPVDVSGDFASSLTRIMEIIELFTADTNAFKDVQSVVQNELYNVLTLPEDEFSRRWLPLGDVGSRVLRLLGSDAKRTTPMLALYQIIGNLHDAENDVEQSEFSRRLKQHKSYSKDACLANLRRLGVALDAAPAIKQPTTEESENYDRFVSAIAAA</sequence>
<comment type="caution">
    <text evidence="1">The sequence shown here is derived from an EMBL/GenBank/DDBJ whole genome shotgun (WGS) entry which is preliminary data.</text>
</comment>
<gene>
    <name evidence="1" type="ORF">OT_ostta05g02010</name>
</gene>
<evidence type="ECO:0000313" key="2">
    <source>
        <dbReference type="Proteomes" id="UP000009170"/>
    </source>
</evidence>
<dbReference type="AlphaFoldDB" id="A0A090N3D9"/>
<reference evidence="2" key="1">
    <citation type="journal article" date="2006" name="Proc. Natl. Acad. Sci. U.S.A.">
        <title>Genome analysis of the smallest free-living eukaryote Ostreococcus tauri unveils many unique features.</title>
        <authorList>
            <person name="Derelle E."/>
            <person name="Ferraz C."/>
            <person name="Rombauts S."/>
            <person name="Rouze P."/>
            <person name="Worden A.Z."/>
            <person name="Robbens S."/>
            <person name="Partensky F."/>
            <person name="Degroeve S."/>
            <person name="Echeynie S."/>
            <person name="Cooke R."/>
            <person name="Saeys Y."/>
            <person name="Wuyts J."/>
            <person name="Jabbari K."/>
            <person name="Bowler C."/>
            <person name="Panaud O."/>
            <person name="Piegu B."/>
            <person name="Ball S.G."/>
            <person name="Ral J.-P."/>
            <person name="Bouget F.-Y."/>
            <person name="Piganeau G."/>
            <person name="De Baets B."/>
            <person name="Picard A."/>
            <person name="Delseny M."/>
            <person name="Demaille J."/>
            <person name="Van de Peer Y."/>
            <person name="Moreau H."/>
        </authorList>
    </citation>
    <scope>NUCLEOTIDE SEQUENCE [LARGE SCALE GENOMIC DNA]</scope>
    <source>
        <strain evidence="2">OTTH 0595 / CCAP 157/2 / RCC745</strain>
    </source>
</reference>
<organism evidence="1 2">
    <name type="scientific">Ostreococcus tauri</name>
    <name type="common">Marine green alga</name>
    <dbReference type="NCBI Taxonomy" id="70448"/>
    <lineage>
        <taxon>Eukaryota</taxon>
        <taxon>Viridiplantae</taxon>
        <taxon>Chlorophyta</taxon>
        <taxon>Mamiellophyceae</taxon>
        <taxon>Mamiellales</taxon>
        <taxon>Bathycoccaceae</taxon>
        <taxon>Ostreococcus</taxon>
    </lineage>
</organism>
<name>A0A090N3D9_OSTTA</name>
<evidence type="ECO:0000313" key="1">
    <source>
        <dbReference type="EMBL" id="CEF97948.1"/>
    </source>
</evidence>
<accession>A0A090N3D9</accession>
<proteinExistence type="predicted"/>